<evidence type="ECO:0000313" key="6">
    <source>
        <dbReference type="Proteomes" id="UP001303046"/>
    </source>
</evidence>
<accession>A0ABR1BKR0</accession>
<dbReference type="PANTHER" id="PTHR11715:SF3">
    <property type="entry name" value="GLYCINE CLEAVAGE SYSTEM H PROTEIN-RELATED"/>
    <property type="match status" value="1"/>
</dbReference>
<dbReference type="InterPro" id="IPR002930">
    <property type="entry name" value="GCV_H"/>
</dbReference>
<comment type="function">
    <text evidence="3">The H protein shuttles the methylamine group of glycine from the P protein to the T protein.</text>
</comment>
<feature type="domain" description="Lipoyl-binding" evidence="4">
    <location>
        <begin position="94"/>
        <end position="176"/>
    </location>
</feature>
<dbReference type="Gene3D" id="2.40.50.100">
    <property type="match status" value="1"/>
</dbReference>
<comment type="caution">
    <text evidence="5">The sequence shown here is derived from an EMBL/GenBank/DDBJ whole genome shotgun (WGS) entry which is preliminary data.</text>
</comment>
<comment type="cofactor">
    <cofactor evidence="3">
        <name>(R)-lipoate</name>
        <dbReference type="ChEBI" id="CHEBI:83088"/>
    </cofactor>
    <text evidence="3">Binds 1 lipoyl cofactor covalently.</text>
</comment>
<keyword evidence="6" id="KW-1185">Reference proteome</keyword>
<keyword evidence="2 3" id="KW-0450">Lipoyl</keyword>
<dbReference type="NCBIfam" id="NF002270">
    <property type="entry name" value="PRK01202.1"/>
    <property type="match status" value="1"/>
</dbReference>
<evidence type="ECO:0000256" key="2">
    <source>
        <dbReference type="ARBA" id="ARBA00022823"/>
    </source>
</evidence>
<name>A0ABR1BKR0_NECAM</name>
<keyword evidence="3" id="KW-0496">Mitochondrion</keyword>
<evidence type="ECO:0000313" key="5">
    <source>
        <dbReference type="EMBL" id="KAK6725651.1"/>
    </source>
</evidence>
<dbReference type="InterPro" id="IPR017453">
    <property type="entry name" value="GCV_H_sub"/>
</dbReference>
<reference evidence="5 6" key="1">
    <citation type="submission" date="2023-08" db="EMBL/GenBank/DDBJ databases">
        <title>A Necator americanus chromosomal reference genome.</title>
        <authorList>
            <person name="Ilik V."/>
            <person name="Petrzelkova K.J."/>
            <person name="Pardy F."/>
            <person name="Fuh T."/>
            <person name="Niatou-Singa F.S."/>
            <person name="Gouil Q."/>
            <person name="Baker L."/>
            <person name="Ritchie M.E."/>
            <person name="Jex A.R."/>
            <person name="Gazzola D."/>
            <person name="Li H."/>
            <person name="Toshio Fujiwara R."/>
            <person name="Zhan B."/>
            <person name="Aroian R.V."/>
            <person name="Pafco B."/>
            <person name="Schwarz E.M."/>
        </authorList>
    </citation>
    <scope>NUCLEOTIDE SEQUENCE [LARGE SCALE GENOMIC DNA]</scope>
    <source>
        <strain evidence="5 6">Aroian</strain>
        <tissue evidence="5">Whole animal</tissue>
    </source>
</reference>
<organism evidence="5 6">
    <name type="scientific">Necator americanus</name>
    <name type="common">Human hookworm</name>
    <dbReference type="NCBI Taxonomy" id="51031"/>
    <lineage>
        <taxon>Eukaryota</taxon>
        <taxon>Metazoa</taxon>
        <taxon>Ecdysozoa</taxon>
        <taxon>Nematoda</taxon>
        <taxon>Chromadorea</taxon>
        <taxon>Rhabditida</taxon>
        <taxon>Rhabditina</taxon>
        <taxon>Rhabditomorpha</taxon>
        <taxon>Strongyloidea</taxon>
        <taxon>Ancylostomatidae</taxon>
        <taxon>Bunostominae</taxon>
        <taxon>Necator</taxon>
    </lineage>
</organism>
<dbReference type="SUPFAM" id="SSF51230">
    <property type="entry name" value="Single hybrid motif"/>
    <property type="match status" value="1"/>
</dbReference>
<dbReference type="PANTHER" id="PTHR11715">
    <property type="entry name" value="GLYCINE CLEAVAGE SYSTEM H PROTEIN"/>
    <property type="match status" value="1"/>
</dbReference>
<dbReference type="HAMAP" id="MF_00272">
    <property type="entry name" value="GcvH"/>
    <property type="match status" value="1"/>
</dbReference>
<dbReference type="EMBL" id="JAVFWL010000001">
    <property type="protein sequence ID" value="KAK6725651.1"/>
    <property type="molecule type" value="Genomic_DNA"/>
</dbReference>
<dbReference type="NCBIfam" id="TIGR00527">
    <property type="entry name" value="gcvH"/>
    <property type="match status" value="1"/>
</dbReference>
<evidence type="ECO:0000256" key="1">
    <source>
        <dbReference type="ARBA" id="ARBA00009249"/>
    </source>
</evidence>
<dbReference type="PROSITE" id="PS50968">
    <property type="entry name" value="BIOTINYL_LIPOYL"/>
    <property type="match status" value="1"/>
</dbReference>
<dbReference type="CDD" id="cd06848">
    <property type="entry name" value="GCS_H"/>
    <property type="match status" value="1"/>
</dbReference>
<dbReference type="InterPro" id="IPR000089">
    <property type="entry name" value="Biotin_lipoyl"/>
</dbReference>
<dbReference type="Pfam" id="PF01597">
    <property type="entry name" value="GCV_H"/>
    <property type="match status" value="1"/>
</dbReference>
<dbReference type="InterPro" id="IPR033753">
    <property type="entry name" value="GCV_H/Fam206"/>
</dbReference>
<gene>
    <name evidence="5" type="primary">Necator_chrI.g267</name>
    <name evidence="5" type="ORF">RB195_004146</name>
</gene>
<protein>
    <recommendedName>
        <fullName evidence="3">Glycine cleavage system H protein</fullName>
    </recommendedName>
</protein>
<comment type="subunit">
    <text evidence="3">The glycine cleavage system is composed of four proteins: P, T, L and H.</text>
</comment>
<comment type="similarity">
    <text evidence="1 3">Belongs to the GcvH family.</text>
</comment>
<comment type="subcellular location">
    <subcellularLocation>
        <location evidence="3">Mitochondrion</location>
    </subcellularLocation>
</comment>
<evidence type="ECO:0000256" key="3">
    <source>
        <dbReference type="RuleBase" id="RU364055"/>
    </source>
</evidence>
<dbReference type="InterPro" id="IPR011053">
    <property type="entry name" value="Single_hybrid_motif"/>
</dbReference>
<sequence length="204" mass="22791">MCKHSPSSYVELPVHRFPDCNISSCRTLVDTYLNVVARCYRMAMLMRSACAAMRLASCVERAVLQTRALSASAKLFAERKYTKKHEWVSVNGDMGTVGITDFAAEQLGDIVFVELPEVGTELKQGDTTGAVESVKAASDIYAPVSGKVTEKNAVLEKESGRINKSPFEEGWLYKLRLSNPKELTELLDEKEYEKFKKEEEAAEH</sequence>
<evidence type="ECO:0000259" key="4">
    <source>
        <dbReference type="PROSITE" id="PS50968"/>
    </source>
</evidence>
<dbReference type="Proteomes" id="UP001303046">
    <property type="component" value="Unassembled WGS sequence"/>
</dbReference>
<proteinExistence type="inferred from homology"/>
<keyword evidence="3" id="KW-0809">Transit peptide</keyword>